<feature type="region of interest" description="Disordered" evidence="2">
    <location>
        <begin position="1"/>
        <end position="22"/>
    </location>
</feature>
<dbReference type="Pfam" id="PF20772">
    <property type="entry name" value="TACO1_YebC_N"/>
    <property type="match status" value="1"/>
</dbReference>
<dbReference type="Gene3D" id="1.10.10.200">
    <property type="match status" value="1"/>
</dbReference>
<proteinExistence type="inferred from homology"/>
<name>A0ABR0KBZ5_9EURO</name>
<dbReference type="InterPro" id="IPR048300">
    <property type="entry name" value="TACO1_YebC-like_2nd/3rd_dom"/>
</dbReference>
<dbReference type="PANTHER" id="PTHR12532">
    <property type="entry name" value="TRANSLATIONAL ACTIVATOR OF CYTOCHROME C OXIDASE 1"/>
    <property type="match status" value="1"/>
</dbReference>
<evidence type="ECO:0000313" key="5">
    <source>
        <dbReference type="EMBL" id="KAK5092590.1"/>
    </source>
</evidence>
<dbReference type="Proteomes" id="UP001345013">
    <property type="component" value="Unassembled WGS sequence"/>
</dbReference>
<dbReference type="InterPro" id="IPR026564">
    <property type="entry name" value="Transcrip_reg_TACO1-like_dom3"/>
</dbReference>
<comment type="caution">
    <text evidence="5">The sequence shown here is derived from an EMBL/GenBank/DDBJ whole genome shotgun (WGS) entry which is preliminary data.</text>
</comment>
<dbReference type="InterPro" id="IPR002876">
    <property type="entry name" value="Transcrip_reg_TACO1-like"/>
</dbReference>
<dbReference type="InterPro" id="IPR029072">
    <property type="entry name" value="YebC-like"/>
</dbReference>
<feature type="domain" description="TACO1/YebC-like second and third" evidence="3">
    <location>
        <begin position="86"/>
        <end position="240"/>
    </location>
</feature>
<comment type="similarity">
    <text evidence="1">Belongs to the TACO1 family.</text>
</comment>
<organism evidence="5 6">
    <name type="scientific">Lithohypha guttulata</name>
    <dbReference type="NCBI Taxonomy" id="1690604"/>
    <lineage>
        <taxon>Eukaryota</taxon>
        <taxon>Fungi</taxon>
        <taxon>Dikarya</taxon>
        <taxon>Ascomycota</taxon>
        <taxon>Pezizomycotina</taxon>
        <taxon>Eurotiomycetes</taxon>
        <taxon>Chaetothyriomycetidae</taxon>
        <taxon>Chaetothyriales</taxon>
        <taxon>Trichomeriaceae</taxon>
        <taxon>Lithohypha</taxon>
    </lineage>
</organism>
<protein>
    <recommendedName>
        <fullName evidence="7">Transcriptional regulatory protein</fullName>
    </recommendedName>
</protein>
<evidence type="ECO:0000256" key="2">
    <source>
        <dbReference type="SAM" id="MobiDB-lite"/>
    </source>
</evidence>
<sequence>MWSGHNRWSKIKHDKGKNDAAKSKERTVLVLAVIRASKDGGPDPKINPTLAYAINNAKKSQVSKEAIEKAIAKGQGKSLSGAPLDNVLIEAMLPYGVAAIMEGQTENKNRILADVKMIVQRAGGALTPTAFSFEKKGKIWFKQHESIGVDEAMDEAIEAGAEEIISDHGQLVVETAPELLSSVAHRLQSALGLEVERSQIMYDPREETLARLDESQATELQPVLDQLEELDDLQEVYINAIT</sequence>
<dbReference type="SUPFAM" id="SSF75625">
    <property type="entry name" value="YebC-like"/>
    <property type="match status" value="1"/>
</dbReference>
<evidence type="ECO:0000259" key="4">
    <source>
        <dbReference type="Pfam" id="PF20772"/>
    </source>
</evidence>
<feature type="domain" description="TACO1/YebC-like N-terminal" evidence="4">
    <location>
        <begin position="6"/>
        <end position="77"/>
    </location>
</feature>
<dbReference type="Pfam" id="PF01709">
    <property type="entry name" value="Transcrip_reg"/>
    <property type="match status" value="1"/>
</dbReference>
<reference evidence="5 6" key="1">
    <citation type="submission" date="2023-08" db="EMBL/GenBank/DDBJ databases">
        <title>Black Yeasts Isolated from many extreme environments.</title>
        <authorList>
            <person name="Coleine C."/>
            <person name="Stajich J.E."/>
            <person name="Selbmann L."/>
        </authorList>
    </citation>
    <scope>NUCLEOTIDE SEQUENCE [LARGE SCALE GENOMIC DNA]</scope>
    <source>
        <strain evidence="5 6">CCFEE 5885</strain>
    </source>
</reference>
<gene>
    <name evidence="5" type="ORF">LTR24_005052</name>
</gene>
<dbReference type="HAMAP" id="MF_00693">
    <property type="entry name" value="Transcrip_reg_TACO1"/>
    <property type="match status" value="1"/>
</dbReference>
<accession>A0ABR0KBZ5</accession>
<evidence type="ECO:0000256" key="1">
    <source>
        <dbReference type="ARBA" id="ARBA00008724"/>
    </source>
</evidence>
<evidence type="ECO:0000313" key="6">
    <source>
        <dbReference type="Proteomes" id="UP001345013"/>
    </source>
</evidence>
<dbReference type="EMBL" id="JAVRRG010000055">
    <property type="protein sequence ID" value="KAK5092590.1"/>
    <property type="molecule type" value="Genomic_DNA"/>
</dbReference>
<evidence type="ECO:0000259" key="3">
    <source>
        <dbReference type="Pfam" id="PF01709"/>
    </source>
</evidence>
<dbReference type="PANTHER" id="PTHR12532:SF0">
    <property type="entry name" value="TRANSLATIONAL ACTIVATOR OF CYTOCHROME C OXIDASE 1"/>
    <property type="match status" value="1"/>
</dbReference>
<evidence type="ECO:0008006" key="7">
    <source>
        <dbReference type="Google" id="ProtNLM"/>
    </source>
</evidence>
<dbReference type="InterPro" id="IPR017856">
    <property type="entry name" value="Integrase-like_N"/>
</dbReference>
<keyword evidence="6" id="KW-1185">Reference proteome</keyword>
<dbReference type="Gene3D" id="3.30.70.980">
    <property type="match status" value="2"/>
</dbReference>
<dbReference type="InterPro" id="IPR049083">
    <property type="entry name" value="TACO1_YebC_N"/>
</dbReference>